<proteinExistence type="predicted"/>
<evidence type="ECO:0000313" key="2">
    <source>
        <dbReference type="EMBL" id="BAD81715.1"/>
    </source>
</evidence>
<feature type="region of interest" description="Disordered" evidence="1">
    <location>
        <begin position="1"/>
        <end position="25"/>
    </location>
</feature>
<sequence>MPATKPTVVGRRNTKWEEDADDHTGDDLSVFDNGMGFINVDNVPQAIGGAKELRCRARKRPTTEEEEEGSKLAPFVVRRYFRSDVNIVNRYKSACTVALWAF</sequence>
<feature type="compositionally biased region" description="Basic and acidic residues" evidence="1">
    <location>
        <begin position="14"/>
        <end position="25"/>
    </location>
</feature>
<dbReference type="Proteomes" id="UP000817658">
    <property type="component" value="Chromosome 1"/>
</dbReference>
<dbReference type="AlphaFoldDB" id="Q5NA01"/>
<dbReference type="EMBL" id="AP003235">
    <property type="protein sequence ID" value="BAD81715.1"/>
    <property type="molecule type" value="Genomic_DNA"/>
</dbReference>
<evidence type="ECO:0000256" key="1">
    <source>
        <dbReference type="SAM" id="MobiDB-lite"/>
    </source>
</evidence>
<accession>Q5NA01</accession>
<organism evidence="2">
    <name type="scientific">Oryza sativa subsp. japonica</name>
    <name type="common">Rice</name>
    <dbReference type="NCBI Taxonomy" id="39947"/>
    <lineage>
        <taxon>Eukaryota</taxon>
        <taxon>Viridiplantae</taxon>
        <taxon>Streptophyta</taxon>
        <taxon>Embryophyta</taxon>
        <taxon>Tracheophyta</taxon>
        <taxon>Spermatophyta</taxon>
        <taxon>Magnoliopsida</taxon>
        <taxon>Liliopsida</taxon>
        <taxon>Poales</taxon>
        <taxon>Poaceae</taxon>
        <taxon>BOP clade</taxon>
        <taxon>Oryzoideae</taxon>
        <taxon>Oryzeae</taxon>
        <taxon>Oryzinae</taxon>
        <taxon>Oryza</taxon>
        <taxon>Oryza sativa</taxon>
    </lineage>
</organism>
<name>Q5NA01_ORYSJ</name>
<gene>
    <name evidence="2" type="primary">P0039A07.15</name>
</gene>
<reference evidence="2" key="1">
    <citation type="journal article" date="2002" name="Nature">
        <title>The genome sequence and structure of rice chromosome 1.</title>
        <authorList>
            <person name="Sasaki T."/>
            <person name="Matsumoto T."/>
            <person name="Yamamoto K."/>
            <person name="Sakata K."/>
            <person name="Baba T."/>
            <person name="Katayose Y."/>
            <person name="Wu J."/>
            <person name="Niimura Y."/>
            <person name="Cheng Z."/>
            <person name="Nagamura Y."/>
            <person name="Antonio B.A."/>
            <person name="Kanamori H."/>
            <person name="Hosokawa S."/>
            <person name="Masukawa M."/>
            <person name="Arikawa K."/>
            <person name="Chiden Y."/>
            <person name="Hayashi M."/>
            <person name="Okamoto M."/>
            <person name="Ando T."/>
            <person name="Aoki H."/>
            <person name="Arita K."/>
            <person name="Hamada M."/>
            <person name="Harada C."/>
            <person name="Hijishita S."/>
            <person name="Honda M."/>
            <person name="Ichikawa Y."/>
            <person name="Idonuma A."/>
            <person name="Iijima M."/>
            <person name="Ikeda M."/>
            <person name="Ikeno M."/>
            <person name="Itoh S."/>
            <person name="Itoh T."/>
            <person name="Itoh Y."/>
            <person name="Itoh Y."/>
            <person name="Iwabuchi A."/>
            <person name="Kamiya K."/>
            <person name="Karasawa W."/>
            <person name="Katagiri S."/>
            <person name="Kikuta A."/>
            <person name="Kobayashi N."/>
            <person name="Kono I."/>
            <person name="Machita K."/>
            <person name="Maehara T."/>
            <person name="Mizuno H."/>
            <person name="Mizubayashi T."/>
            <person name="Mukai Y."/>
            <person name="Nagasaki H."/>
            <person name="Nakashima M."/>
            <person name="Nakama Y."/>
            <person name="Nakamichi Y."/>
            <person name="Nakamura M."/>
            <person name="Namiki N."/>
            <person name="Negishi M."/>
            <person name="Ohta I."/>
            <person name="Ono N."/>
            <person name="Saji S."/>
            <person name="Sakai K."/>
            <person name="Shibata M."/>
            <person name="Shimokawa T."/>
            <person name="Shomura A."/>
            <person name="Song J."/>
            <person name="Takazaki Y."/>
            <person name="Terasawa K."/>
            <person name="Tsuji K."/>
            <person name="Waki K."/>
            <person name="Yamagata H."/>
            <person name="Yamane H."/>
            <person name="Yoshiki S."/>
            <person name="Yoshihara R."/>
            <person name="Yukawa K."/>
            <person name="Zhong H."/>
            <person name="Iwama H."/>
            <person name="Endo T."/>
            <person name="Ito H."/>
            <person name="Hahn J.H."/>
            <person name="Kim H.I."/>
            <person name="Eun M.Y."/>
            <person name="Yano M."/>
            <person name="Jiang J."/>
            <person name="Gojobori T."/>
        </authorList>
    </citation>
    <scope>NUCLEOTIDE SEQUENCE [LARGE SCALE GENOMIC DNA]</scope>
</reference>
<protein>
    <submittedName>
        <fullName evidence="2">Uncharacterized protein</fullName>
    </submittedName>
</protein>